<dbReference type="EMBL" id="FCNW02000065">
    <property type="protein sequence ID" value="SAL65006.1"/>
    <property type="molecule type" value="Genomic_DNA"/>
</dbReference>
<evidence type="ECO:0000313" key="1">
    <source>
        <dbReference type="EMBL" id="SAL65006.1"/>
    </source>
</evidence>
<sequence length="192" mass="21166">MNLKRGPATAAPRGSLHLFRSGQILNPYTTHYRSPFACSAFSYPLPQQFPSRATCHRFNILKLWRRIGLTVFRIKDTSRLGSTYSPAIRCPCSPSMEGAIRLHAFWLKPHSIFGLLHLTTFIGDSLSLTVLLTLAPYPSDADRKHLSLTGSMPHSRAGYVVPAASHHLVTEIACAGRVRLTEQPVSSLAQAS</sequence>
<evidence type="ECO:0000313" key="2">
    <source>
        <dbReference type="Proteomes" id="UP000054977"/>
    </source>
</evidence>
<organism evidence="1 2">
    <name type="scientific">Caballeronia humi</name>
    <dbReference type="NCBI Taxonomy" id="326474"/>
    <lineage>
        <taxon>Bacteria</taxon>
        <taxon>Pseudomonadati</taxon>
        <taxon>Pseudomonadota</taxon>
        <taxon>Betaproteobacteria</taxon>
        <taxon>Burkholderiales</taxon>
        <taxon>Burkholderiaceae</taxon>
        <taxon>Caballeronia</taxon>
    </lineage>
</organism>
<keyword evidence="2" id="KW-1185">Reference proteome</keyword>
<gene>
    <name evidence="1" type="ORF">AWB65_06121</name>
</gene>
<reference evidence="1" key="1">
    <citation type="submission" date="2016-01" db="EMBL/GenBank/DDBJ databases">
        <authorList>
            <person name="Peeters C."/>
        </authorList>
    </citation>
    <scope>NUCLEOTIDE SEQUENCE [LARGE SCALE GENOMIC DNA]</scope>
    <source>
        <strain evidence="1">LMG 22934</strain>
    </source>
</reference>
<comment type="caution">
    <text evidence="1">The sequence shown here is derived from an EMBL/GenBank/DDBJ whole genome shotgun (WGS) entry which is preliminary data.</text>
</comment>
<dbReference type="STRING" id="326474.AWB65_06121"/>
<dbReference type="Proteomes" id="UP000054977">
    <property type="component" value="Unassembled WGS sequence"/>
</dbReference>
<proteinExistence type="predicted"/>
<name>A0A158J854_9BURK</name>
<dbReference type="AlphaFoldDB" id="A0A158J854"/>
<accession>A0A158J854</accession>
<protein>
    <submittedName>
        <fullName evidence="1">Uncharacterized protein</fullName>
    </submittedName>
</protein>